<evidence type="ECO:0000313" key="1">
    <source>
        <dbReference type="EMBL" id="ABD42682.1"/>
    </source>
</evidence>
<dbReference type="KEGG" id="mhu:Mhun_2995"/>
<dbReference type="AlphaFoldDB" id="Q2FS21"/>
<protein>
    <recommendedName>
        <fullName evidence="3">Pyridoxamine 5'-phosphate oxidase-related, FMN-binding protein</fullName>
    </recommendedName>
</protein>
<organism evidence="1 2">
    <name type="scientific">Methanospirillum hungatei JF-1 (strain ATCC 27890 / DSM 864 / NBRC 100397 / JF-1)</name>
    <dbReference type="NCBI Taxonomy" id="323259"/>
    <lineage>
        <taxon>Archaea</taxon>
        <taxon>Methanobacteriati</taxon>
        <taxon>Methanobacteriota</taxon>
        <taxon>Stenosarchaea group</taxon>
        <taxon>Methanomicrobia</taxon>
        <taxon>Methanomicrobiales</taxon>
        <taxon>Methanospirillaceae</taxon>
        <taxon>Methanospirillum</taxon>
    </lineage>
</organism>
<dbReference type="Proteomes" id="UP000001941">
    <property type="component" value="Chromosome"/>
</dbReference>
<dbReference type="SUPFAM" id="SSF50475">
    <property type="entry name" value="FMN-binding split barrel"/>
    <property type="match status" value="1"/>
</dbReference>
<dbReference type="InterPro" id="IPR024747">
    <property type="entry name" value="Pyridox_Oxase-rel"/>
</dbReference>
<evidence type="ECO:0008006" key="3">
    <source>
        <dbReference type="Google" id="ProtNLM"/>
    </source>
</evidence>
<name>Q2FS21_METHJ</name>
<evidence type="ECO:0000313" key="2">
    <source>
        <dbReference type="Proteomes" id="UP000001941"/>
    </source>
</evidence>
<dbReference type="Pfam" id="PF12900">
    <property type="entry name" value="Pyridox_ox_2"/>
    <property type="match status" value="1"/>
</dbReference>
<accession>Q2FS21</accession>
<proteinExistence type="predicted"/>
<reference evidence="2" key="1">
    <citation type="journal article" date="2016" name="Stand. Genomic Sci.">
        <title>Complete genome sequence of Methanospirillum hungatei type strain JF1.</title>
        <authorList>
            <person name="Gunsalus R.P."/>
            <person name="Cook L.E."/>
            <person name="Crable B."/>
            <person name="Rohlin L."/>
            <person name="McDonald E."/>
            <person name="Mouttaki H."/>
            <person name="Sieber J.R."/>
            <person name="Poweleit N."/>
            <person name="Zhou H."/>
            <person name="Lapidus A.L."/>
            <person name="Daligault H.E."/>
            <person name="Land M."/>
            <person name="Gilna P."/>
            <person name="Ivanova N."/>
            <person name="Kyrpides N."/>
            <person name="Culley D.E."/>
            <person name="McInerney M.J."/>
        </authorList>
    </citation>
    <scope>NUCLEOTIDE SEQUENCE [LARGE SCALE GENOMIC DNA]</scope>
    <source>
        <strain evidence="2">ATCC 27890 / DSM 864 / NBRC 100397 / JF-1</strain>
    </source>
</reference>
<dbReference type="InterPro" id="IPR012349">
    <property type="entry name" value="Split_barrel_FMN-bd"/>
</dbReference>
<dbReference type="HOGENOM" id="CLU_067890_1_2_2"/>
<dbReference type="InParanoid" id="Q2FS21"/>
<dbReference type="STRING" id="323259.Mhun_2995"/>
<dbReference type="Gene3D" id="2.30.110.10">
    <property type="entry name" value="Electron Transport, Fmn-binding Protein, Chain A"/>
    <property type="match status" value="1"/>
</dbReference>
<sequence length="165" mass="19439">MYVVLGIMEIVKIPRMEKEEYDALIHSRFMARIAFSGEKYPYIAPFLYVYDGNHLYFLSTKYGKKIEYFRKSPYVSVEIDKYTKDLSCYMFVTLQGYLEEVNDSIEKKLTRERFVNLIREQNLSTNILAALGHSPQDPPESICKEERSLVWRLNGVRNLIALKNM</sequence>
<dbReference type="EMBL" id="CP000254">
    <property type="protein sequence ID" value="ABD42682.1"/>
    <property type="molecule type" value="Genomic_DNA"/>
</dbReference>
<dbReference type="EnsemblBacteria" id="ABD42682">
    <property type="protein sequence ID" value="ABD42682"/>
    <property type="gene ID" value="Mhun_2995"/>
</dbReference>
<dbReference type="eggNOG" id="arCOG00520">
    <property type="taxonomic scope" value="Archaea"/>
</dbReference>
<gene>
    <name evidence="1" type="ordered locus">Mhun_2995</name>
</gene>
<keyword evidence="2" id="KW-1185">Reference proteome</keyword>